<dbReference type="STRING" id="1121432.SAMN02745219_01532"/>
<dbReference type="Proteomes" id="UP000184529">
    <property type="component" value="Unassembled WGS sequence"/>
</dbReference>
<dbReference type="AlphaFoldDB" id="A0A1M6FSH5"/>
<keyword evidence="3" id="KW-0808">Transferase</keyword>
<evidence type="ECO:0000259" key="2">
    <source>
        <dbReference type="Pfam" id="PF13439"/>
    </source>
</evidence>
<feature type="domain" description="Glycosyltransferase subfamily 4-like N-terminal" evidence="2">
    <location>
        <begin position="24"/>
        <end position="187"/>
    </location>
</feature>
<evidence type="ECO:0000313" key="4">
    <source>
        <dbReference type="Proteomes" id="UP000184529"/>
    </source>
</evidence>
<dbReference type="PANTHER" id="PTHR12526">
    <property type="entry name" value="GLYCOSYLTRANSFERASE"/>
    <property type="match status" value="1"/>
</dbReference>
<dbReference type="Pfam" id="PF13439">
    <property type="entry name" value="Glyco_transf_4"/>
    <property type="match status" value="1"/>
</dbReference>
<dbReference type="Gene3D" id="3.40.50.2000">
    <property type="entry name" value="Glycogen Phosphorylase B"/>
    <property type="match status" value="2"/>
</dbReference>
<organism evidence="3 4">
    <name type="scientific">Desulfofundulus thermosubterraneus DSM 16057</name>
    <dbReference type="NCBI Taxonomy" id="1121432"/>
    <lineage>
        <taxon>Bacteria</taxon>
        <taxon>Bacillati</taxon>
        <taxon>Bacillota</taxon>
        <taxon>Clostridia</taxon>
        <taxon>Eubacteriales</taxon>
        <taxon>Peptococcaceae</taxon>
        <taxon>Desulfofundulus</taxon>
    </lineage>
</organism>
<dbReference type="InterPro" id="IPR001296">
    <property type="entry name" value="Glyco_trans_1"/>
</dbReference>
<evidence type="ECO:0000259" key="1">
    <source>
        <dbReference type="Pfam" id="PF00534"/>
    </source>
</evidence>
<gene>
    <name evidence="3" type="ORF">SAMN02745219_01532</name>
</gene>
<dbReference type="Pfam" id="PF00534">
    <property type="entry name" value="Glycos_transf_1"/>
    <property type="match status" value="1"/>
</dbReference>
<reference evidence="4" key="1">
    <citation type="submission" date="2016-11" db="EMBL/GenBank/DDBJ databases">
        <authorList>
            <person name="Varghese N."/>
            <person name="Submissions S."/>
        </authorList>
    </citation>
    <scope>NUCLEOTIDE SEQUENCE [LARGE SCALE GENOMIC DNA]</scope>
    <source>
        <strain evidence="4">DSM 16057</strain>
    </source>
</reference>
<feature type="domain" description="Glycosyl transferase family 1" evidence="1">
    <location>
        <begin position="197"/>
        <end position="361"/>
    </location>
</feature>
<accession>A0A1M6FSH5</accession>
<proteinExistence type="predicted"/>
<keyword evidence="4" id="KW-1185">Reference proteome</keyword>
<protein>
    <submittedName>
        <fullName evidence="3">Glycosyltransferase involved in cell wall bisynthesis</fullName>
    </submittedName>
</protein>
<dbReference type="EMBL" id="FQZM01000017">
    <property type="protein sequence ID" value="SHJ00590.1"/>
    <property type="molecule type" value="Genomic_DNA"/>
</dbReference>
<dbReference type="GO" id="GO:0016757">
    <property type="term" value="F:glycosyltransferase activity"/>
    <property type="evidence" value="ECO:0007669"/>
    <property type="project" value="InterPro"/>
</dbReference>
<sequence length="390" mass="42507">MTLSGYGIMEKVRLLQLITLSELGGAQKVLYHLVAGLNRERFEITVACAPGGELVHWLSGHEGVRIVEVPYLCREVSPLRDLSAFCFLHRLMRRERFHIVHCHSSKAGILGRLAACLAGVPGIVFTVHGWGINDYQSRAARLLFVLAERLAGRASSRVVCVSQADLQKGLELGLAPPSRLAVIHNGLPEPPFKPGALRRELGLDEDALLVGMVCRLRAPKDPLFFLQTARALLSTGKWSNRLYFVLIGDGPLMAGCREFVARHGLAGKVFLPGGREDAPSLLGDLDVFVLFSLWEGLPLTIIEAMYAAKPVVAAAVGGVGELVVPGETGFLVPPRDPVGAAKALEALLEDARLRREMGEKAGRLARERFSVERMVKNYTALYEEILPAPC</sequence>
<name>A0A1M6FSH5_9FIRM</name>
<dbReference type="InterPro" id="IPR028098">
    <property type="entry name" value="Glyco_trans_4-like_N"/>
</dbReference>
<dbReference type="CDD" id="cd03808">
    <property type="entry name" value="GT4_CapM-like"/>
    <property type="match status" value="1"/>
</dbReference>
<evidence type="ECO:0000313" key="3">
    <source>
        <dbReference type="EMBL" id="SHJ00590.1"/>
    </source>
</evidence>
<dbReference type="SUPFAM" id="SSF53756">
    <property type="entry name" value="UDP-Glycosyltransferase/glycogen phosphorylase"/>
    <property type="match status" value="1"/>
</dbReference>